<reference evidence="4 5" key="1">
    <citation type="submission" date="2016-11" db="EMBL/GenBank/DDBJ databases">
        <title>Study of marine rhodopsin-containing bacteria.</title>
        <authorList>
            <person name="Yoshizawa S."/>
            <person name="Kumagai Y."/>
            <person name="Kogure K."/>
        </authorList>
    </citation>
    <scope>NUCLEOTIDE SEQUENCE [LARGE SCALE GENOMIC DNA]</scope>
    <source>
        <strain evidence="4 5">SG-29</strain>
    </source>
</reference>
<feature type="region of interest" description="Disordered" evidence="2">
    <location>
        <begin position="1"/>
        <end position="21"/>
    </location>
</feature>
<dbReference type="InterPro" id="IPR023696">
    <property type="entry name" value="Ureohydrolase_dom_sf"/>
</dbReference>
<evidence type="ECO:0000256" key="2">
    <source>
        <dbReference type="SAM" id="MobiDB-lite"/>
    </source>
</evidence>
<dbReference type="AlphaFoldDB" id="A0A259TZ70"/>
<evidence type="ECO:0000313" key="4">
    <source>
        <dbReference type="EMBL" id="OZC03075.1"/>
    </source>
</evidence>
<dbReference type="InterPro" id="IPR000286">
    <property type="entry name" value="HDACs"/>
</dbReference>
<comment type="caution">
    <text evidence="4">The sequence shown here is derived from an EMBL/GenBank/DDBJ whole genome shotgun (WGS) entry which is preliminary data.</text>
</comment>
<evidence type="ECO:0000256" key="1">
    <source>
        <dbReference type="ARBA" id="ARBA00005947"/>
    </source>
</evidence>
<dbReference type="EMBL" id="MQWB01000001">
    <property type="protein sequence ID" value="OZC03075.1"/>
    <property type="molecule type" value="Genomic_DNA"/>
</dbReference>
<protein>
    <recommendedName>
        <fullName evidence="3">Histone deacetylase domain-containing protein</fullName>
    </recommendedName>
</protein>
<dbReference type="Gene3D" id="3.40.800.20">
    <property type="entry name" value="Histone deacetylase domain"/>
    <property type="match status" value="1"/>
</dbReference>
<proteinExistence type="inferred from homology"/>
<dbReference type="GO" id="GO:0040029">
    <property type="term" value="P:epigenetic regulation of gene expression"/>
    <property type="evidence" value="ECO:0007669"/>
    <property type="project" value="TreeGrafter"/>
</dbReference>
<dbReference type="Proteomes" id="UP000216446">
    <property type="component" value="Unassembled WGS sequence"/>
</dbReference>
<accession>A0A259TZ70</accession>
<dbReference type="PRINTS" id="PR01270">
    <property type="entry name" value="HDASUPER"/>
</dbReference>
<gene>
    <name evidence="4" type="ORF">BSZ36_08885</name>
</gene>
<dbReference type="PANTHER" id="PTHR10625:SF11">
    <property type="entry name" value="HISTONE DEACETYLASE 14, CHLOROPLASTIC"/>
    <property type="match status" value="1"/>
</dbReference>
<keyword evidence="5" id="KW-1185">Reference proteome</keyword>
<dbReference type="InParanoid" id="A0A259TZ70"/>
<dbReference type="InterPro" id="IPR023801">
    <property type="entry name" value="His_deacetylse_dom"/>
</dbReference>
<dbReference type="OrthoDB" id="9808367at2"/>
<comment type="similarity">
    <text evidence="1">Belongs to the histone deacetylase family.</text>
</comment>
<dbReference type="GO" id="GO:0005737">
    <property type="term" value="C:cytoplasm"/>
    <property type="evidence" value="ECO:0007669"/>
    <property type="project" value="TreeGrafter"/>
</dbReference>
<dbReference type="InterPro" id="IPR037138">
    <property type="entry name" value="His_deacetylse_dom_sf"/>
</dbReference>
<name>A0A259TZ70_9BACT</name>
<organism evidence="4 5">
    <name type="scientific">Rubricoccus marinus</name>
    <dbReference type="NCBI Taxonomy" id="716817"/>
    <lineage>
        <taxon>Bacteria</taxon>
        <taxon>Pseudomonadati</taxon>
        <taxon>Rhodothermota</taxon>
        <taxon>Rhodothermia</taxon>
        <taxon>Rhodothermales</taxon>
        <taxon>Rubricoccaceae</taxon>
        <taxon>Rubricoccus</taxon>
    </lineage>
</organism>
<dbReference type="RefSeq" id="WP_094548013.1">
    <property type="nucleotide sequence ID" value="NZ_MQWB01000001.1"/>
</dbReference>
<sequence>MTLYSLRDDHALHSARGHPERPARLEAVRERIEANRALVDLVRVQGAPASREDLERVHDPAYLDALEAFCENGGGMLDVDTYATRESLRLVRGASGDVIEIVRRVCAGEADNGFALGRPPGHHARPAQAMGFCLLSNAAIAARFAQEALGAGRVMIVDTDVHHGNGTQEAFYDDPSVLFVSSQQADIFPGTGAMDETGTGAGEGSTVNLAVPGGTTDAGLVGLYRETIGPLAARFRPDLILLSAGYDAHRLDPIGGLSLSVSGLTDLVRVVMEAADAYASGRLVLTLEGGYHPEVLGAGVASSLRALLDPTAEPADPFGPSRREGPDLTEITAHVRALHGL</sequence>
<dbReference type="CDD" id="cd09992">
    <property type="entry name" value="HDAC_classII"/>
    <property type="match status" value="1"/>
</dbReference>
<feature type="domain" description="Histone deacetylase" evidence="3">
    <location>
        <begin position="18"/>
        <end position="306"/>
    </location>
</feature>
<dbReference type="Pfam" id="PF00850">
    <property type="entry name" value="Hist_deacetyl"/>
    <property type="match status" value="1"/>
</dbReference>
<evidence type="ECO:0000259" key="3">
    <source>
        <dbReference type="Pfam" id="PF00850"/>
    </source>
</evidence>
<dbReference type="PANTHER" id="PTHR10625">
    <property type="entry name" value="HISTONE DEACETYLASE HDAC1-RELATED"/>
    <property type="match status" value="1"/>
</dbReference>
<dbReference type="GO" id="GO:0004407">
    <property type="term" value="F:histone deacetylase activity"/>
    <property type="evidence" value="ECO:0007669"/>
    <property type="project" value="TreeGrafter"/>
</dbReference>
<evidence type="ECO:0000313" key="5">
    <source>
        <dbReference type="Proteomes" id="UP000216446"/>
    </source>
</evidence>
<dbReference type="SUPFAM" id="SSF52768">
    <property type="entry name" value="Arginase/deacetylase"/>
    <property type="match status" value="1"/>
</dbReference>